<gene>
    <name evidence="3" type="ORF">GCM10023188_33170</name>
</gene>
<feature type="region of interest" description="Disordered" evidence="1">
    <location>
        <begin position="114"/>
        <end position="146"/>
    </location>
</feature>
<organism evidence="3 4">
    <name type="scientific">Pontibacter saemangeumensis</name>
    <dbReference type="NCBI Taxonomy" id="1084525"/>
    <lineage>
        <taxon>Bacteria</taxon>
        <taxon>Pseudomonadati</taxon>
        <taxon>Bacteroidota</taxon>
        <taxon>Cytophagia</taxon>
        <taxon>Cytophagales</taxon>
        <taxon>Hymenobacteraceae</taxon>
        <taxon>Pontibacter</taxon>
    </lineage>
</organism>
<name>A0ABP8LXU2_9BACT</name>
<evidence type="ECO:0000313" key="4">
    <source>
        <dbReference type="Proteomes" id="UP001500552"/>
    </source>
</evidence>
<feature type="signal peptide" evidence="2">
    <location>
        <begin position="1"/>
        <end position="19"/>
    </location>
</feature>
<evidence type="ECO:0000256" key="1">
    <source>
        <dbReference type="SAM" id="MobiDB-lite"/>
    </source>
</evidence>
<keyword evidence="2" id="KW-0732">Signal</keyword>
<feature type="chain" id="PRO_5045635333" description="LTXXQ motif family protein" evidence="2">
    <location>
        <begin position="20"/>
        <end position="146"/>
    </location>
</feature>
<comment type="caution">
    <text evidence="3">The sequence shown here is derived from an EMBL/GenBank/DDBJ whole genome shotgun (WGS) entry which is preliminary data.</text>
</comment>
<proteinExistence type="predicted"/>
<evidence type="ECO:0008006" key="5">
    <source>
        <dbReference type="Google" id="ProtNLM"/>
    </source>
</evidence>
<evidence type="ECO:0000256" key="2">
    <source>
        <dbReference type="SAM" id="SignalP"/>
    </source>
</evidence>
<protein>
    <recommendedName>
        <fullName evidence="5">LTXXQ motif family protein</fullName>
    </recommendedName>
</protein>
<dbReference type="EMBL" id="BAABHC010000016">
    <property type="protein sequence ID" value="GAA4438153.1"/>
    <property type="molecule type" value="Genomic_DNA"/>
</dbReference>
<feature type="compositionally biased region" description="Polar residues" evidence="1">
    <location>
        <begin position="129"/>
        <end position="146"/>
    </location>
</feature>
<dbReference type="RefSeq" id="WP_345160647.1">
    <property type="nucleotide sequence ID" value="NZ_BAABHC010000016.1"/>
</dbReference>
<evidence type="ECO:0000313" key="3">
    <source>
        <dbReference type="EMBL" id="GAA4438153.1"/>
    </source>
</evidence>
<dbReference type="Proteomes" id="UP001500552">
    <property type="component" value="Unassembled WGS sequence"/>
</dbReference>
<accession>A0ABP8LXU2</accession>
<reference evidence="4" key="1">
    <citation type="journal article" date="2019" name="Int. J. Syst. Evol. Microbiol.">
        <title>The Global Catalogue of Microorganisms (GCM) 10K type strain sequencing project: providing services to taxonomists for standard genome sequencing and annotation.</title>
        <authorList>
            <consortium name="The Broad Institute Genomics Platform"/>
            <consortium name="The Broad Institute Genome Sequencing Center for Infectious Disease"/>
            <person name="Wu L."/>
            <person name="Ma J."/>
        </authorList>
    </citation>
    <scope>NUCLEOTIDE SEQUENCE [LARGE SCALE GENOMIC DNA]</scope>
    <source>
        <strain evidence="4">JCM 17926</strain>
    </source>
</reference>
<sequence length="146" mass="16461">MKKLTFALFFALASTASFAQTTAAKPKAKTTQAAPKTMEQRAEEITKSMASHLRLTPDQAQKVKAINLTSMQHAEAAKAKYLKDPRQMVQQMDVISETRLSQLKDVLSPVQFQQYQQRREEKMGVPPEAQSNPTSRQQGLPYQESY</sequence>
<keyword evidence="4" id="KW-1185">Reference proteome</keyword>